<dbReference type="PANTHER" id="PTHR42852">
    <property type="entry name" value="THIOL:DISULFIDE INTERCHANGE PROTEIN DSBE"/>
    <property type="match status" value="1"/>
</dbReference>
<comment type="caution">
    <text evidence="2">The sequence shown here is derived from an EMBL/GenBank/DDBJ whole genome shotgun (WGS) entry which is preliminary data.</text>
</comment>
<gene>
    <name evidence="2" type="ORF">HPT30_27320</name>
</gene>
<dbReference type="Proteomes" id="UP000564806">
    <property type="component" value="Unassembled WGS sequence"/>
</dbReference>
<proteinExistence type="predicted"/>
<accession>A0A850ET76</accession>
<evidence type="ECO:0000313" key="2">
    <source>
        <dbReference type="EMBL" id="NUU64065.1"/>
    </source>
</evidence>
<dbReference type="AlphaFoldDB" id="A0A850ET76"/>
<dbReference type="InterPro" id="IPR013766">
    <property type="entry name" value="Thioredoxin_domain"/>
</dbReference>
<evidence type="ECO:0000259" key="1">
    <source>
        <dbReference type="PROSITE" id="PS51352"/>
    </source>
</evidence>
<dbReference type="PROSITE" id="PS51352">
    <property type="entry name" value="THIOREDOXIN_2"/>
    <property type="match status" value="1"/>
</dbReference>
<dbReference type="InterPro" id="IPR036249">
    <property type="entry name" value="Thioredoxin-like_sf"/>
</dbReference>
<organism evidence="2 3">
    <name type="scientific">Paenibacillus agri</name>
    <dbReference type="NCBI Taxonomy" id="2744309"/>
    <lineage>
        <taxon>Bacteria</taxon>
        <taxon>Bacillati</taxon>
        <taxon>Bacillota</taxon>
        <taxon>Bacilli</taxon>
        <taxon>Bacillales</taxon>
        <taxon>Paenibacillaceae</taxon>
        <taxon>Paenibacillus</taxon>
    </lineage>
</organism>
<feature type="domain" description="Thioredoxin" evidence="1">
    <location>
        <begin position="36"/>
        <end position="177"/>
    </location>
</feature>
<protein>
    <submittedName>
        <fullName evidence="2">Redoxin domain-containing protein</fullName>
    </submittedName>
</protein>
<dbReference type="InterPro" id="IPR013740">
    <property type="entry name" value="Redoxin"/>
</dbReference>
<keyword evidence="3" id="KW-1185">Reference proteome</keyword>
<dbReference type="Gene3D" id="3.40.30.10">
    <property type="entry name" value="Glutaredoxin"/>
    <property type="match status" value="1"/>
</dbReference>
<sequence>MKTWVWVAIAALLVIGAIGIYGREGVTSASVAGGAVNKGQPAPAFTLKDLQGNEVSLADFKGQKVYVKFWASWCPICLAGLDELDQLSSEQHDYKVLTIVSPGYNGEQSAADFTNWFSKRGYNHIQVLLDDGGTLTRKFGVRGYPSSYYIGSDGILVKSAPGHNTNEVIAETFQSIH</sequence>
<dbReference type="Pfam" id="PF08534">
    <property type="entry name" value="Redoxin"/>
    <property type="match status" value="1"/>
</dbReference>
<evidence type="ECO:0000313" key="3">
    <source>
        <dbReference type="Proteomes" id="UP000564806"/>
    </source>
</evidence>
<name>A0A850ET76_9BACL</name>
<dbReference type="CDD" id="cd02966">
    <property type="entry name" value="TlpA_like_family"/>
    <property type="match status" value="1"/>
</dbReference>
<dbReference type="InterPro" id="IPR050553">
    <property type="entry name" value="Thioredoxin_ResA/DsbE_sf"/>
</dbReference>
<dbReference type="EMBL" id="JABWCS010000221">
    <property type="protein sequence ID" value="NUU64065.1"/>
    <property type="molecule type" value="Genomic_DNA"/>
</dbReference>
<dbReference type="PANTHER" id="PTHR42852:SF16">
    <property type="entry name" value="THIOL:DISULFIDE INTERCHANGE PROTEIN TLPA"/>
    <property type="match status" value="1"/>
</dbReference>
<reference evidence="2" key="1">
    <citation type="submission" date="2020-06" db="EMBL/GenBank/DDBJ databases">
        <title>Paenibacillus sp. nov., isolated from soil.</title>
        <authorList>
            <person name="Seo Y.L."/>
        </authorList>
    </citation>
    <scope>NUCLEOTIDE SEQUENCE [LARGE SCALE GENOMIC DNA]</scope>
    <source>
        <strain evidence="2">JW14</strain>
    </source>
</reference>
<dbReference type="SUPFAM" id="SSF52833">
    <property type="entry name" value="Thioredoxin-like"/>
    <property type="match status" value="1"/>
</dbReference>
<dbReference type="GO" id="GO:0016491">
    <property type="term" value="F:oxidoreductase activity"/>
    <property type="evidence" value="ECO:0007669"/>
    <property type="project" value="InterPro"/>
</dbReference>